<dbReference type="GO" id="GO:0016020">
    <property type="term" value="C:membrane"/>
    <property type="evidence" value="ECO:0007669"/>
    <property type="project" value="UniProtKB-SubCell"/>
</dbReference>
<gene>
    <name evidence="6" type="ORF">NE646_09290</name>
</gene>
<evidence type="ECO:0008006" key="8">
    <source>
        <dbReference type="Google" id="ProtNLM"/>
    </source>
</evidence>
<sequence length="232" mass="24693">MRVIWLLYDLAALLIVIIAACTAAKRGFMRTLVSFVGGLAALVGAYFASEPAARWVFAHFVRQPVYDSVLQNLQGFTGTDAGAALQQGMGKWAGWLAHLSGEEGQIAAHQLEQSLSKGVEGMAAAVTDYACGPVVVMALHMAFFLVFLILFGIAVGLIARAFDIFNHLPLISGANHFLGALLGVLQGCLVLFLAAAVLGLLISLTGGWPGVNSEVISQSYLFNIFYKMGPFI</sequence>
<evidence type="ECO:0000313" key="6">
    <source>
        <dbReference type="EMBL" id="MCQ4949852.1"/>
    </source>
</evidence>
<organism evidence="6 7">
    <name type="scientific">Bittarella massiliensis</name>
    <name type="common">ex Durand et al. 2017</name>
    <dbReference type="NCBI Taxonomy" id="1720313"/>
    <lineage>
        <taxon>Bacteria</taxon>
        <taxon>Bacillati</taxon>
        <taxon>Bacillota</taxon>
        <taxon>Clostridia</taxon>
        <taxon>Eubacteriales</taxon>
        <taxon>Oscillospiraceae</taxon>
        <taxon>Bittarella (ex Durand et al. 2017)</taxon>
    </lineage>
</organism>
<keyword evidence="4 5" id="KW-0472">Membrane</keyword>
<comment type="subcellular location">
    <subcellularLocation>
        <location evidence="1">Membrane</location>
        <topology evidence="1">Multi-pass membrane protein</topology>
    </subcellularLocation>
</comment>
<evidence type="ECO:0000313" key="7">
    <source>
        <dbReference type="Proteomes" id="UP001205063"/>
    </source>
</evidence>
<dbReference type="EMBL" id="JANGAB010000004">
    <property type="protein sequence ID" value="MCQ4949852.1"/>
    <property type="molecule type" value="Genomic_DNA"/>
</dbReference>
<evidence type="ECO:0000256" key="4">
    <source>
        <dbReference type="ARBA" id="ARBA00023136"/>
    </source>
</evidence>
<accession>A0AAW5KD52</accession>
<name>A0AAW5KD52_9FIRM</name>
<keyword evidence="3 5" id="KW-1133">Transmembrane helix</keyword>
<dbReference type="Pfam" id="PF02674">
    <property type="entry name" value="Colicin_V"/>
    <property type="match status" value="1"/>
</dbReference>
<proteinExistence type="predicted"/>
<feature type="transmembrane region" description="Helical" evidence="5">
    <location>
        <begin position="6"/>
        <end position="24"/>
    </location>
</feature>
<dbReference type="RefSeq" id="WP_256136292.1">
    <property type="nucleotide sequence ID" value="NZ_JANGAB010000004.1"/>
</dbReference>
<dbReference type="InterPro" id="IPR003825">
    <property type="entry name" value="Colicin-V_CvpA"/>
</dbReference>
<feature type="transmembrane region" description="Helical" evidence="5">
    <location>
        <begin position="31"/>
        <end position="49"/>
    </location>
</feature>
<feature type="transmembrane region" description="Helical" evidence="5">
    <location>
        <begin position="177"/>
        <end position="202"/>
    </location>
</feature>
<evidence type="ECO:0000256" key="2">
    <source>
        <dbReference type="ARBA" id="ARBA00022692"/>
    </source>
</evidence>
<comment type="caution">
    <text evidence="6">The sequence shown here is derived from an EMBL/GenBank/DDBJ whole genome shotgun (WGS) entry which is preliminary data.</text>
</comment>
<evidence type="ECO:0000256" key="1">
    <source>
        <dbReference type="ARBA" id="ARBA00004141"/>
    </source>
</evidence>
<dbReference type="PROSITE" id="PS51257">
    <property type="entry name" value="PROKAR_LIPOPROTEIN"/>
    <property type="match status" value="1"/>
</dbReference>
<evidence type="ECO:0000256" key="5">
    <source>
        <dbReference type="SAM" id="Phobius"/>
    </source>
</evidence>
<feature type="transmembrane region" description="Helical" evidence="5">
    <location>
        <begin position="142"/>
        <end position="165"/>
    </location>
</feature>
<protein>
    <recommendedName>
        <fullName evidence="8">CvpA family protein</fullName>
    </recommendedName>
</protein>
<dbReference type="Proteomes" id="UP001205063">
    <property type="component" value="Unassembled WGS sequence"/>
</dbReference>
<evidence type="ECO:0000256" key="3">
    <source>
        <dbReference type="ARBA" id="ARBA00022989"/>
    </source>
</evidence>
<reference evidence="6" key="1">
    <citation type="submission" date="2022-06" db="EMBL/GenBank/DDBJ databases">
        <title>Isolation of gut microbiota from human fecal samples.</title>
        <authorList>
            <person name="Pamer E.G."/>
            <person name="Barat B."/>
            <person name="Waligurski E."/>
            <person name="Medina S."/>
            <person name="Paddock L."/>
            <person name="Mostad J."/>
        </authorList>
    </citation>
    <scope>NUCLEOTIDE SEQUENCE</scope>
    <source>
        <strain evidence="6">DFI.7.96</strain>
    </source>
</reference>
<dbReference type="AlphaFoldDB" id="A0AAW5KD52"/>
<dbReference type="GO" id="GO:0009403">
    <property type="term" value="P:toxin biosynthetic process"/>
    <property type="evidence" value="ECO:0007669"/>
    <property type="project" value="InterPro"/>
</dbReference>
<keyword evidence="2 5" id="KW-0812">Transmembrane</keyword>